<dbReference type="AlphaFoldDB" id="A0A183VFJ9"/>
<dbReference type="WBParaSite" id="TCNE_0001952301-mRNA-1">
    <property type="protein sequence ID" value="TCNE_0001952301-mRNA-1"/>
    <property type="gene ID" value="TCNE_0001952301"/>
</dbReference>
<dbReference type="EMBL" id="UYWY01027044">
    <property type="protein sequence ID" value="VDM50840.1"/>
    <property type="molecule type" value="Genomic_DNA"/>
</dbReference>
<keyword evidence="2" id="KW-1185">Reference proteome</keyword>
<reference evidence="3" key="1">
    <citation type="submission" date="2016-06" db="UniProtKB">
        <authorList>
            <consortium name="WormBaseParasite"/>
        </authorList>
    </citation>
    <scope>IDENTIFICATION</scope>
</reference>
<reference evidence="1 2" key="2">
    <citation type="submission" date="2018-11" db="EMBL/GenBank/DDBJ databases">
        <authorList>
            <consortium name="Pathogen Informatics"/>
        </authorList>
    </citation>
    <scope>NUCLEOTIDE SEQUENCE [LARGE SCALE GENOMIC DNA]</scope>
</reference>
<sequence>MCSAAVNGLLSLSPPGYPTRAQFLKYYYELSFVSDLIDVIVQVRPERGITVSDRLRGISNLGHPQLLDVNWTLRMDIAKRDCPKVRKLKVIL</sequence>
<evidence type="ECO:0000313" key="3">
    <source>
        <dbReference type="WBParaSite" id="TCNE_0001952301-mRNA-1"/>
    </source>
</evidence>
<evidence type="ECO:0000313" key="2">
    <source>
        <dbReference type="Proteomes" id="UP000050794"/>
    </source>
</evidence>
<gene>
    <name evidence="1" type="ORF">TCNE_LOCUS19519</name>
</gene>
<accession>A0A183VFJ9</accession>
<proteinExistence type="predicted"/>
<dbReference type="Proteomes" id="UP000050794">
    <property type="component" value="Unassembled WGS sequence"/>
</dbReference>
<protein>
    <submittedName>
        <fullName evidence="3">DDE_Tnp_1_7 domain-containing protein</fullName>
    </submittedName>
</protein>
<organism evidence="2 3">
    <name type="scientific">Toxocara canis</name>
    <name type="common">Canine roundworm</name>
    <dbReference type="NCBI Taxonomy" id="6265"/>
    <lineage>
        <taxon>Eukaryota</taxon>
        <taxon>Metazoa</taxon>
        <taxon>Ecdysozoa</taxon>
        <taxon>Nematoda</taxon>
        <taxon>Chromadorea</taxon>
        <taxon>Rhabditida</taxon>
        <taxon>Spirurina</taxon>
        <taxon>Ascaridomorpha</taxon>
        <taxon>Ascaridoidea</taxon>
        <taxon>Toxocaridae</taxon>
        <taxon>Toxocara</taxon>
    </lineage>
</organism>
<name>A0A183VFJ9_TOXCA</name>
<evidence type="ECO:0000313" key="1">
    <source>
        <dbReference type="EMBL" id="VDM50840.1"/>
    </source>
</evidence>